<comment type="similarity">
    <text evidence="1">Belongs to the LysR transcriptional regulatory family.</text>
</comment>
<evidence type="ECO:0000256" key="2">
    <source>
        <dbReference type="ARBA" id="ARBA00023015"/>
    </source>
</evidence>
<evidence type="ECO:0000256" key="1">
    <source>
        <dbReference type="ARBA" id="ARBA00009437"/>
    </source>
</evidence>
<dbReference type="InterPro" id="IPR005119">
    <property type="entry name" value="LysR_subst-bd"/>
</dbReference>
<dbReference type="Gene3D" id="3.40.190.290">
    <property type="match status" value="1"/>
</dbReference>
<evidence type="ECO:0000256" key="4">
    <source>
        <dbReference type="ARBA" id="ARBA00023163"/>
    </source>
</evidence>
<dbReference type="RefSeq" id="WP_150084600.1">
    <property type="nucleotide sequence ID" value="NZ_VWRN01000060.1"/>
</dbReference>
<dbReference type="InterPro" id="IPR036388">
    <property type="entry name" value="WH-like_DNA-bd_sf"/>
</dbReference>
<dbReference type="FunFam" id="1.10.10.10:FF:000001">
    <property type="entry name" value="LysR family transcriptional regulator"/>
    <property type="match status" value="1"/>
</dbReference>
<dbReference type="PROSITE" id="PS50931">
    <property type="entry name" value="HTH_LYSR"/>
    <property type="match status" value="1"/>
</dbReference>
<dbReference type="Pfam" id="PF03466">
    <property type="entry name" value="LysR_substrate"/>
    <property type="match status" value="1"/>
</dbReference>
<dbReference type="PANTHER" id="PTHR30537">
    <property type="entry name" value="HTH-TYPE TRANSCRIPTIONAL REGULATOR"/>
    <property type="match status" value="1"/>
</dbReference>
<sequence>MDGFSDLAFFATVNKHGSLAAAAQQLGVTPPAVSKRLAALERRLGVRLLQRTTRRLSLTPEGETYLVEGARVLAELEALERTVAGSGATPHGLLRISATLGFGRRYIAPALSAFARLHPRVEVQLHLSDRPVNLVEQGFDASVRFGELPDARLTARLLANNRRLLCATPAYLKAAGTPATPQDLTRHQCIFIRESDETFGTWHLRSGTRQETVKVRGPLSTNDGESALGWAREGHGILVRSEWDVAPLLRSGELQPVLKEWSLPNADIYIVFPTRSHLSAKTRALVDFLLQRFAAHRRVDSGAAHNGW</sequence>
<dbReference type="GO" id="GO:0003700">
    <property type="term" value="F:DNA-binding transcription factor activity"/>
    <property type="evidence" value="ECO:0007669"/>
    <property type="project" value="InterPro"/>
</dbReference>
<keyword evidence="7" id="KW-1185">Reference proteome</keyword>
<keyword evidence="3" id="KW-0238">DNA-binding</keyword>
<dbReference type="PANTHER" id="PTHR30537:SF5">
    <property type="entry name" value="HTH-TYPE TRANSCRIPTIONAL ACTIVATOR TTDR-RELATED"/>
    <property type="match status" value="1"/>
</dbReference>
<dbReference type="PRINTS" id="PR00039">
    <property type="entry name" value="HTHLYSR"/>
</dbReference>
<evidence type="ECO:0000256" key="3">
    <source>
        <dbReference type="ARBA" id="ARBA00023125"/>
    </source>
</evidence>
<name>A0A5M8A4D0_9BURK</name>
<dbReference type="Proteomes" id="UP000324324">
    <property type="component" value="Unassembled WGS sequence"/>
</dbReference>
<feature type="domain" description="HTH lysR-type" evidence="5">
    <location>
        <begin position="1"/>
        <end position="59"/>
    </location>
</feature>
<dbReference type="SUPFAM" id="SSF46785">
    <property type="entry name" value="Winged helix' DNA-binding domain"/>
    <property type="match status" value="1"/>
</dbReference>
<dbReference type="Gene3D" id="1.10.10.10">
    <property type="entry name" value="Winged helix-like DNA-binding domain superfamily/Winged helix DNA-binding domain"/>
    <property type="match status" value="1"/>
</dbReference>
<dbReference type="CDD" id="cd08479">
    <property type="entry name" value="PBP2_CrgA_like_9"/>
    <property type="match status" value="1"/>
</dbReference>
<dbReference type="InterPro" id="IPR000847">
    <property type="entry name" value="LysR_HTH_N"/>
</dbReference>
<dbReference type="FunFam" id="3.40.190.290:FF:000001">
    <property type="entry name" value="Transcriptional regulator, LysR family"/>
    <property type="match status" value="1"/>
</dbReference>
<dbReference type="GO" id="GO:0043565">
    <property type="term" value="F:sequence-specific DNA binding"/>
    <property type="evidence" value="ECO:0007669"/>
    <property type="project" value="TreeGrafter"/>
</dbReference>
<keyword evidence="4" id="KW-0804">Transcription</keyword>
<dbReference type="EMBL" id="VWRN01000060">
    <property type="protein sequence ID" value="KAA6117993.1"/>
    <property type="molecule type" value="Genomic_DNA"/>
</dbReference>
<dbReference type="Pfam" id="PF00126">
    <property type="entry name" value="HTH_1"/>
    <property type="match status" value="1"/>
</dbReference>
<evidence type="ECO:0000313" key="6">
    <source>
        <dbReference type="EMBL" id="KAA6117993.1"/>
    </source>
</evidence>
<evidence type="ECO:0000259" key="5">
    <source>
        <dbReference type="PROSITE" id="PS50931"/>
    </source>
</evidence>
<dbReference type="SUPFAM" id="SSF53850">
    <property type="entry name" value="Periplasmic binding protein-like II"/>
    <property type="match status" value="1"/>
</dbReference>
<keyword evidence="2" id="KW-0805">Transcription regulation</keyword>
<dbReference type="GO" id="GO:0006351">
    <property type="term" value="P:DNA-templated transcription"/>
    <property type="evidence" value="ECO:0007669"/>
    <property type="project" value="TreeGrafter"/>
</dbReference>
<reference evidence="6 7" key="1">
    <citation type="submission" date="2019-09" db="EMBL/GenBank/DDBJ databases">
        <title>Isolation of a novel species in the genus Cupriavidus from patients with sepsis using whole genome sequencing.</title>
        <authorList>
            <person name="Kweon O.J."/>
            <person name="Lee M.-K."/>
        </authorList>
    </citation>
    <scope>NUCLEOTIDE SEQUENCE [LARGE SCALE GENOMIC DNA]</scope>
    <source>
        <strain evidence="6 7">MKL-01</strain>
    </source>
</reference>
<dbReference type="AlphaFoldDB" id="A0A5M8A4D0"/>
<comment type="caution">
    <text evidence="6">The sequence shown here is derived from an EMBL/GenBank/DDBJ whole genome shotgun (WGS) entry which is preliminary data.</text>
</comment>
<proteinExistence type="inferred from homology"/>
<organism evidence="6 7">
    <name type="scientific">Cupriavidus cauae</name>
    <dbReference type="NCBI Taxonomy" id="2608999"/>
    <lineage>
        <taxon>Bacteria</taxon>
        <taxon>Pseudomonadati</taxon>
        <taxon>Pseudomonadota</taxon>
        <taxon>Betaproteobacteria</taxon>
        <taxon>Burkholderiales</taxon>
        <taxon>Burkholderiaceae</taxon>
        <taxon>Cupriavidus</taxon>
    </lineage>
</organism>
<protein>
    <submittedName>
        <fullName evidence="6">LysR family transcriptional regulator</fullName>
    </submittedName>
</protein>
<accession>A0A5M8A4D0</accession>
<evidence type="ECO:0000313" key="7">
    <source>
        <dbReference type="Proteomes" id="UP000324324"/>
    </source>
</evidence>
<dbReference type="InterPro" id="IPR036390">
    <property type="entry name" value="WH_DNA-bd_sf"/>
</dbReference>
<dbReference type="InterPro" id="IPR058163">
    <property type="entry name" value="LysR-type_TF_proteobact-type"/>
</dbReference>
<gene>
    <name evidence="6" type="ORF">F1599_22135</name>
</gene>